<comment type="subcellular location">
    <subcellularLocation>
        <location evidence="1">Cell membrane</location>
    </subcellularLocation>
</comment>
<evidence type="ECO:0000256" key="3">
    <source>
        <dbReference type="ARBA" id="ARBA00022729"/>
    </source>
</evidence>
<dbReference type="InterPro" id="IPR003598">
    <property type="entry name" value="Ig_sub2"/>
</dbReference>
<dbReference type="FunFam" id="2.60.40.10:FF:000328">
    <property type="entry name" value="CLUMA_CG000981, isoform A"/>
    <property type="match status" value="1"/>
</dbReference>
<dbReference type="EMBL" id="HBUF01263540">
    <property type="protein sequence ID" value="CAG6683547.1"/>
    <property type="molecule type" value="Transcribed_RNA"/>
</dbReference>
<evidence type="ECO:0000256" key="7">
    <source>
        <dbReference type="ARBA" id="ARBA00023180"/>
    </source>
</evidence>
<dbReference type="PANTHER" id="PTHR12231:SF220">
    <property type="entry name" value="LACHESIN"/>
    <property type="match status" value="1"/>
</dbReference>
<keyword evidence="8" id="KW-0393">Immunoglobulin domain</keyword>
<dbReference type="Pfam" id="PF07686">
    <property type="entry name" value="V-set"/>
    <property type="match status" value="1"/>
</dbReference>
<dbReference type="PROSITE" id="PS50835">
    <property type="entry name" value="IG_LIKE"/>
    <property type="match status" value="3"/>
</dbReference>
<dbReference type="EMBL" id="HBUF01263542">
    <property type="protein sequence ID" value="CAG6683559.1"/>
    <property type="molecule type" value="Transcribed_RNA"/>
</dbReference>
<dbReference type="InterPro" id="IPR036179">
    <property type="entry name" value="Ig-like_dom_sf"/>
</dbReference>
<evidence type="ECO:0000256" key="9">
    <source>
        <dbReference type="SAM" id="SignalP"/>
    </source>
</evidence>
<dbReference type="EMBL" id="HBUF01354915">
    <property type="protein sequence ID" value="CAG6716696.1"/>
    <property type="molecule type" value="Transcribed_RNA"/>
</dbReference>
<dbReference type="EMBL" id="HBUF01062010">
    <property type="protein sequence ID" value="CAG6626188.1"/>
    <property type="molecule type" value="Transcribed_RNA"/>
</dbReference>
<feature type="chain" id="PRO_5036428983" evidence="9">
    <location>
        <begin position="22"/>
        <end position="330"/>
    </location>
</feature>
<dbReference type="EMBL" id="HBUF01263541">
    <property type="protein sequence ID" value="CAG6683553.1"/>
    <property type="molecule type" value="Transcribed_RNA"/>
</dbReference>
<evidence type="ECO:0000256" key="6">
    <source>
        <dbReference type="ARBA" id="ARBA00023157"/>
    </source>
</evidence>
<dbReference type="EMBL" id="HBUF01527609">
    <property type="protein sequence ID" value="CAG6750679.1"/>
    <property type="molecule type" value="Transcribed_RNA"/>
</dbReference>
<accession>A0A8D8ZRN9</accession>
<dbReference type="SUPFAM" id="SSF48726">
    <property type="entry name" value="Immunoglobulin"/>
    <property type="match status" value="3"/>
</dbReference>
<evidence type="ECO:0000256" key="8">
    <source>
        <dbReference type="ARBA" id="ARBA00023319"/>
    </source>
</evidence>
<dbReference type="EMBL" id="HBUF01062009">
    <property type="protein sequence ID" value="CAG6626187.1"/>
    <property type="molecule type" value="Transcribed_RNA"/>
</dbReference>
<feature type="domain" description="Ig-like" evidence="10">
    <location>
        <begin position="135"/>
        <end position="221"/>
    </location>
</feature>
<sequence length="330" mass="36826">MSPFSLSSVIGVCVLVSFVTCQRSPTISYISQEQIKDIAQTADLKCSVQYADEYPVIWMKMDTAKKQEPLPISMSGSLIIHDSRFQLTFDSESSTYMLSIKEIQETDAGIYKCEVIISLNNKVSAEVELIVRRPPVISDNSTRSVIVSEGQSVNLYCYANGYPQPTISWRRDNSAALSTGGSIYRGNMLHIPNITKTDRGTYYCVAQNGVGRGFKRNIAVEVEFAPVITINRPRQGQALQYDAILECHVEAYPPPAIVWIKDGQQIMNNQHYSVSHFANSDEFADTSLRVITIERRQFGQYSCKAANKYGSAQKDIELFETIVPVCPPAC</sequence>
<dbReference type="InterPro" id="IPR013098">
    <property type="entry name" value="Ig_I-set"/>
</dbReference>
<evidence type="ECO:0000259" key="10">
    <source>
        <dbReference type="PROSITE" id="PS50835"/>
    </source>
</evidence>
<dbReference type="InterPro" id="IPR051170">
    <property type="entry name" value="Neural/epithelial_adhesion"/>
</dbReference>
<keyword evidence="4" id="KW-0677">Repeat</keyword>
<dbReference type="EMBL" id="HBUF01354916">
    <property type="protein sequence ID" value="CAG6716697.1"/>
    <property type="molecule type" value="Transcribed_RNA"/>
</dbReference>
<dbReference type="InterPro" id="IPR007110">
    <property type="entry name" value="Ig-like_dom"/>
</dbReference>
<dbReference type="GO" id="GO:0043005">
    <property type="term" value="C:neuron projection"/>
    <property type="evidence" value="ECO:0007669"/>
    <property type="project" value="TreeGrafter"/>
</dbReference>
<keyword evidence="3 9" id="KW-0732">Signal</keyword>
<evidence type="ECO:0000256" key="1">
    <source>
        <dbReference type="ARBA" id="ARBA00004236"/>
    </source>
</evidence>
<dbReference type="SMART" id="SM00408">
    <property type="entry name" value="IGc2"/>
    <property type="match status" value="3"/>
</dbReference>
<dbReference type="SMART" id="SM00409">
    <property type="entry name" value="IG"/>
    <property type="match status" value="3"/>
</dbReference>
<dbReference type="GO" id="GO:0005886">
    <property type="term" value="C:plasma membrane"/>
    <property type="evidence" value="ECO:0007669"/>
    <property type="project" value="UniProtKB-SubCell"/>
</dbReference>
<name>A0A8D8ZRN9_9HEMI</name>
<dbReference type="InterPro" id="IPR013783">
    <property type="entry name" value="Ig-like_fold"/>
</dbReference>
<keyword evidence="5" id="KW-0472">Membrane</keyword>
<dbReference type="Pfam" id="PF07679">
    <property type="entry name" value="I-set"/>
    <property type="match status" value="1"/>
</dbReference>
<dbReference type="Pfam" id="PF13927">
    <property type="entry name" value="Ig_3"/>
    <property type="match status" value="1"/>
</dbReference>
<dbReference type="EMBL" id="HBUF01527610">
    <property type="protein sequence ID" value="CAG6750680.1"/>
    <property type="molecule type" value="Transcribed_RNA"/>
</dbReference>
<dbReference type="FunFam" id="2.60.40.10:FF:000032">
    <property type="entry name" value="palladin isoform X1"/>
    <property type="match status" value="1"/>
</dbReference>
<feature type="domain" description="Ig-like" evidence="10">
    <location>
        <begin position="25"/>
        <end position="124"/>
    </location>
</feature>
<dbReference type="EMBL" id="HBUF01062007">
    <property type="protein sequence ID" value="CAG6626185.1"/>
    <property type="molecule type" value="Transcribed_RNA"/>
</dbReference>
<dbReference type="EMBL" id="HBUF01062008">
    <property type="protein sequence ID" value="CAG6626186.1"/>
    <property type="molecule type" value="Transcribed_RNA"/>
</dbReference>
<reference evidence="11" key="1">
    <citation type="submission" date="2021-05" db="EMBL/GenBank/DDBJ databases">
        <authorList>
            <person name="Alioto T."/>
            <person name="Alioto T."/>
            <person name="Gomez Garrido J."/>
        </authorList>
    </citation>
    <scope>NUCLEOTIDE SEQUENCE</scope>
</reference>
<dbReference type="EMBL" id="HBUF01354917">
    <property type="protein sequence ID" value="CAG6716698.1"/>
    <property type="molecule type" value="Transcribed_RNA"/>
</dbReference>
<keyword evidence="7" id="KW-0325">Glycoprotein</keyword>
<keyword evidence="6" id="KW-1015">Disulfide bond</keyword>
<organism evidence="11">
    <name type="scientific">Cacopsylla melanoneura</name>
    <dbReference type="NCBI Taxonomy" id="428564"/>
    <lineage>
        <taxon>Eukaryota</taxon>
        <taxon>Metazoa</taxon>
        <taxon>Ecdysozoa</taxon>
        <taxon>Arthropoda</taxon>
        <taxon>Hexapoda</taxon>
        <taxon>Insecta</taxon>
        <taxon>Pterygota</taxon>
        <taxon>Neoptera</taxon>
        <taxon>Paraneoptera</taxon>
        <taxon>Hemiptera</taxon>
        <taxon>Sternorrhyncha</taxon>
        <taxon>Psylloidea</taxon>
        <taxon>Psyllidae</taxon>
        <taxon>Psyllinae</taxon>
        <taxon>Cacopsylla</taxon>
    </lineage>
</organism>
<dbReference type="Gene3D" id="2.60.40.10">
    <property type="entry name" value="Immunoglobulins"/>
    <property type="match status" value="3"/>
</dbReference>
<feature type="domain" description="Ig-like" evidence="10">
    <location>
        <begin position="226"/>
        <end position="317"/>
    </location>
</feature>
<dbReference type="InterPro" id="IPR013106">
    <property type="entry name" value="Ig_V-set"/>
</dbReference>
<evidence type="ECO:0000256" key="4">
    <source>
        <dbReference type="ARBA" id="ARBA00022737"/>
    </source>
</evidence>
<dbReference type="CDD" id="cd00096">
    <property type="entry name" value="Ig"/>
    <property type="match status" value="1"/>
</dbReference>
<dbReference type="PANTHER" id="PTHR12231">
    <property type="entry name" value="CTX-RELATED TYPE I TRANSMEMBRANE PROTEIN"/>
    <property type="match status" value="1"/>
</dbReference>
<keyword evidence="2" id="KW-1003">Cell membrane</keyword>
<evidence type="ECO:0000256" key="5">
    <source>
        <dbReference type="ARBA" id="ARBA00023136"/>
    </source>
</evidence>
<dbReference type="AlphaFoldDB" id="A0A8D8ZRN9"/>
<protein>
    <submittedName>
        <fullName evidence="11">Lachesin</fullName>
    </submittedName>
</protein>
<proteinExistence type="predicted"/>
<dbReference type="InterPro" id="IPR003599">
    <property type="entry name" value="Ig_sub"/>
</dbReference>
<evidence type="ECO:0000256" key="2">
    <source>
        <dbReference type="ARBA" id="ARBA00022475"/>
    </source>
</evidence>
<feature type="signal peptide" evidence="9">
    <location>
        <begin position="1"/>
        <end position="21"/>
    </location>
</feature>
<dbReference type="EMBL" id="HBUF01527611">
    <property type="protein sequence ID" value="CAG6750681.1"/>
    <property type="molecule type" value="Transcribed_RNA"/>
</dbReference>
<evidence type="ECO:0000313" key="11">
    <source>
        <dbReference type="EMBL" id="CAG6750681.1"/>
    </source>
</evidence>